<dbReference type="Pfam" id="PF07364">
    <property type="entry name" value="DUF1485"/>
    <property type="match status" value="1"/>
</dbReference>
<dbReference type="OrthoDB" id="4131805at2759"/>
<name>A0A317WLL0_9EURO</name>
<dbReference type="GeneID" id="37061463"/>
<dbReference type="EMBL" id="MSFL01000006">
    <property type="protein sequence ID" value="PWY87386.1"/>
    <property type="molecule type" value="Genomic_DNA"/>
</dbReference>
<dbReference type="VEuPathDB" id="FungiDB:BO70DRAFT_287245"/>
<evidence type="ECO:0000313" key="3">
    <source>
        <dbReference type="EMBL" id="PWY87386.1"/>
    </source>
</evidence>
<dbReference type="Pfam" id="PF07171">
    <property type="entry name" value="MlrC_C"/>
    <property type="match status" value="1"/>
</dbReference>
<dbReference type="RefSeq" id="XP_025401269.1">
    <property type="nucleotide sequence ID" value="XM_025539226.1"/>
</dbReference>
<dbReference type="InterPro" id="IPR015995">
    <property type="entry name" value="MlrC_N"/>
</dbReference>
<evidence type="ECO:0000259" key="1">
    <source>
        <dbReference type="Pfam" id="PF07171"/>
    </source>
</evidence>
<sequence length="515" mass="55368">MPLPSIAVAGLACETSMFSPARTLAPAFHPRRDREILREYAFLQPGSPLGDAADWHGALIGHALPGGVVVREAFEQLADEILTRLTAIMAATAAPLDGLWFDIHGAMCVEGLDDAEAELLRRIRTVIGGDVLVSASMDLHGNVSRELAHQCDLLTAFRTAPHEDEDETKQRACRNLLALLQAGDGGGRRDPRIRPCKAWIPLPILLPGEQTSTRVEPARSLYALVPAVAATEGVIDAAVWVGYAWADEPRNRAAVVVTGWRQEAVAAGAQRLAQRFWAAHAQFRFVGPTGSLGECLDVAWAAHAARPFFISDSGDNPTAGGAGDVPWGLAQLLARPEGQRPQGPPVLYASLPGPEAVRTMLAAGVGATVTVTAGAAVDHRHGGPLTMTGRVHALRQGDPDAVVEAVLQVGSVFAILTQRRKPYHHEHDFTDLQLQPRTAAVVVVKIGYLEPELFALAADWRLALTPGGVDQDLPRLGHRRIRRPMWPFDQSFPEAPNLQARMIPLSCDPLTGPDE</sequence>
<comment type="caution">
    <text evidence="3">The sequence shown here is derived from an EMBL/GenBank/DDBJ whole genome shotgun (WGS) entry which is preliminary data.</text>
</comment>
<organism evidence="3 4">
    <name type="scientific">Aspergillus heteromorphus CBS 117.55</name>
    <dbReference type="NCBI Taxonomy" id="1448321"/>
    <lineage>
        <taxon>Eukaryota</taxon>
        <taxon>Fungi</taxon>
        <taxon>Dikarya</taxon>
        <taxon>Ascomycota</taxon>
        <taxon>Pezizomycotina</taxon>
        <taxon>Eurotiomycetes</taxon>
        <taxon>Eurotiomycetidae</taxon>
        <taxon>Eurotiales</taxon>
        <taxon>Aspergillaceae</taxon>
        <taxon>Aspergillus</taxon>
        <taxon>Aspergillus subgen. Circumdati</taxon>
    </lineage>
</organism>
<protein>
    <submittedName>
        <fullName evidence="3">Microcystin LR degradation protein MlrC</fullName>
    </submittedName>
</protein>
<dbReference type="PIRSF" id="PIRSF012702">
    <property type="entry name" value="UCP012702"/>
    <property type="match status" value="1"/>
</dbReference>
<reference evidence="3 4" key="1">
    <citation type="submission" date="2016-12" db="EMBL/GenBank/DDBJ databases">
        <title>The genomes of Aspergillus section Nigri reveals drivers in fungal speciation.</title>
        <authorList>
            <consortium name="DOE Joint Genome Institute"/>
            <person name="Vesth T.C."/>
            <person name="Nybo J."/>
            <person name="Theobald S."/>
            <person name="Brandl J."/>
            <person name="Frisvad J.C."/>
            <person name="Nielsen K.F."/>
            <person name="Lyhne E.K."/>
            <person name="Kogle M.E."/>
            <person name="Kuo A."/>
            <person name="Riley R."/>
            <person name="Clum A."/>
            <person name="Nolan M."/>
            <person name="Lipzen A."/>
            <person name="Salamov A."/>
            <person name="Henrissat B."/>
            <person name="Wiebenga A."/>
            <person name="De Vries R.P."/>
            <person name="Grigoriev I.V."/>
            <person name="Mortensen U.H."/>
            <person name="Andersen M.R."/>
            <person name="Baker S.E."/>
        </authorList>
    </citation>
    <scope>NUCLEOTIDE SEQUENCE [LARGE SCALE GENOMIC DNA]</scope>
    <source>
        <strain evidence="3 4">CBS 117.55</strain>
    </source>
</reference>
<feature type="domain" description="Microcystin LR degradation protein MlrC N-terminal" evidence="2">
    <location>
        <begin position="6"/>
        <end position="299"/>
    </location>
</feature>
<keyword evidence="4" id="KW-1185">Reference proteome</keyword>
<feature type="domain" description="Microcystin LR degradation protein MlrC C-terminal" evidence="1">
    <location>
        <begin position="310"/>
        <end position="480"/>
    </location>
</feature>
<gene>
    <name evidence="3" type="ORF">BO70DRAFT_287245</name>
</gene>
<dbReference type="AlphaFoldDB" id="A0A317WLL0"/>
<evidence type="ECO:0000313" key="4">
    <source>
        <dbReference type="Proteomes" id="UP000247233"/>
    </source>
</evidence>
<proteinExistence type="predicted"/>
<dbReference type="Proteomes" id="UP000247233">
    <property type="component" value="Unassembled WGS sequence"/>
</dbReference>
<evidence type="ECO:0000259" key="2">
    <source>
        <dbReference type="Pfam" id="PF07364"/>
    </source>
</evidence>
<dbReference type="InterPro" id="IPR010799">
    <property type="entry name" value="MlrC_C"/>
</dbReference>
<dbReference type="STRING" id="1448321.A0A317WLL0"/>
<dbReference type="InterPro" id="IPR009197">
    <property type="entry name" value="MlrC"/>
</dbReference>
<accession>A0A317WLL0</accession>